<dbReference type="InterPro" id="IPR011037">
    <property type="entry name" value="Pyrv_Knase-like_insert_dom_sf"/>
</dbReference>
<dbReference type="Gene3D" id="2.40.33.20">
    <property type="entry name" value="PK beta-barrel domain-like"/>
    <property type="match status" value="1"/>
</dbReference>
<dbReference type="PANTHER" id="PTHR30212">
    <property type="entry name" value="PROTEIN YIIM"/>
    <property type="match status" value="1"/>
</dbReference>
<dbReference type="AlphaFoldDB" id="A0A5N5E9I3"/>
<dbReference type="InterPro" id="IPR005302">
    <property type="entry name" value="MoCF_Sase_C"/>
</dbReference>
<dbReference type="Proteomes" id="UP000325576">
    <property type="component" value="Unassembled WGS sequence"/>
</dbReference>
<dbReference type="GO" id="GO:0030151">
    <property type="term" value="F:molybdenum ion binding"/>
    <property type="evidence" value="ECO:0007669"/>
    <property type="project" value="InterPro"/>
</dbReference>
<dbReference type="PANTHER" id="PTHR30212:SF2">
    <property type="entry name" value="PROTEIN YIIM"/>
    <property type="match status" value="1"/>
</dbReference>
<name>A0A5N5E9I3_RHOER</name>
<dbReference type="PROSITE" id="PS51340">
    <property type="entry name" value="MOSC"/>
    <property type="match status" value="1"/>
</dbReference>
<dbReference type="GO" id="GO:0030170">
    <property type="term" value="F:pyridoxal phosphate binding"/>
    <property type="evidence" value="ECO:0007669"/>
    <property type="project" value="InterPro"/>
</dbReference>
<reference evidence="2 3" key="1">
    <citation type="journal article" date="2017" name="Poromechanics V (2013)">
        <title>Genomic Characterization of the Arsenic-Tolerant Actinobacterium, &lt;i&gt;Rhodococcus erythropolis&lt;/i&gt; S43.</title>
        <authorList>
            <person name="Retamal-Morales G."/>
            <person name="Mehnert M."/>
            <person name="Schwabe R."/>
            <person name="Tischler D."/>
            <person name="Schloemann M."/>
            <person name="Levican G.J."/>
        </authorList>
    </citation>
    <scope>NUCLEOTIDE SEQUENCE [LARGE SCALE GENOMIC DNA]</scope>
    <source>
        <strain evidence="2 3">S43</strain>
    </source>
</reference>
<accession>A0A5N5E9I3</accession>
<gene>
    <name evidence="2" type="ORF">BS297_02950</name>
</gene>
<dbReference type="GO" id="GO:0003824">
    <property type="term" value="F:catalytic activity"/>
    <property type="evidence" value="ECO:0007669"/>
    <property type="project" value="InterPro"/>
</dbReference>
<organism evidence="2 3">
    <name type="scientific">Rhodococcus erythropolis</name>
    <name type="common">Arthrobacter picolinophilus</name>
    <dbReference type="NCBI Taxonomy" id="1833"/>
    <lineage>
        <taxon>Bacteria</taxon>
        <taxon>Bacillati</taxon>
        <taxon>Actinomycetota</taxon>
        <taxon>Actinomycetes</taxon>
        <taxon>Mycobacteriales</taxon>
        <taxon>Nocardiaceae</taxon>
        <taxon>Rhodococcus</taxon>
        <taxon>Rhodococcus erythropolis group</taxon>
    </lineage>
</organism>
<evidence type="ECO:0000259" key="1">
    <source>
        <dbReference type="PROSITE" id="PS51340"/>
    </source>
</evidence>
<dbReference type="InterPro" id="IPR052353">
    <property type="entry name" value="Benzoxazolinone_Detox_Enz"/>
</dbReference>
<dbReference type="Pfam" id="PF03473">
    <property type="entry name" value="MOSC"/>
    <property type="match status" value="1"/>
</dbReference>
<evidence type="ECO:0000313" key="3">
    <source>
        <dbReference type="Proteomes" id="UP000325576"/>
    </source>
</evidence>
<dbReference type="RefSeq" id="WP_019745099.1">
    <property type="nucleotide sequence ID" value="NZ_CP070870.1"/>
</dbReference>
<feature type="domain" description="MOSC" evidence="1">
    <location>
        <begin position="30"/>
        <end position="170"/>
    </location>
</feature>
<dbReference type="SUPFAM" id="SSF50800">
    <property type="entry name" value="PK beta-barrel domain-like"/>
    <property type="match status" value="1"/>
</dbReference>
<proteinExistence type="predicted"/>
<dbReference type="EMBL" id="MRBO01000110">
    <property type="protein sequence ID" value="KAB2586887.1"/>
    <property type="molecule type" value="Genomic_DNA"/>
</dbReference>
<comment type="caution">
    <text evidence="2">The sequence shown here is derived from an EMBL/GenBank/DDBJ whole genome shotgun (WGS) entry which is preliminary data.</text>
</comment>
<sequence>MTGMVDAVCVVHTERDSGVRRVPRTAIDKRPVDGRVAVGRLGLGGDYVCDTEFHGGAFQAVYAYQRDEAQRWSDELGRPLAPGWFGENLHISGMLVTDAVIGERWHITGAEASDVLELEVTAPRVPCGTFGIWAAEKGWVKRFTERTDVGAYLRVNRTGTIAAGDSVTRVHVPDHGVTVREVFAGTDPERLRRLLAEHTDLAPNVAARVQRFIEQAEAQVHS</sequence>
<protein>
    <submittedName>
        <fullName evidence="2">Molybdenum cofactor sulfurase</fullName>
    </submittedName>
</protein>
<evidence type="ECO:0000313" key="2">
    <source>
        <dbReference type="EMBL" id="KAB2586887.1"/>
    </source>
</evidence>